<reference evidence="10" key="1">
    <citation type="submission" date="2017-02" db="UniProtKB">
        <authorList>
            <consortium name="WormBaseParasite"/>
        </authorList>
    </citation>
    <scope>IDENTIFICATION</scope>
</reference>
<dbReference type="SUPFAM" id="SSF56112">
    <property type="entry name" value="Protein kinase-like (PK-like)"/>
    <property type="match status" value="1"/>
</dbReference>
<keyword evidence="2" id="KW-0808">Transferase</keyword>
<dbReference type="InterPro" id="IPR050108">
    <property type="entry name" value="CDK"/>
</dbReference>
<dbReference type="PROSITE" id="PS50011">
    <property type="entry name" value="PROTEIN_KINASE_DOM"/>
    <property type="match status" value="1"/>
</dbReference>
<dbReference type="GO" id="GO:0005737">
    <property type="term" value="C:cytoplasm"/>
    <property type="evidence" value="ECO:0007669"/>
    <property type="project" value="TreeGrafter"/>
</dbReference>
<dbReference type="InterPro" id="IPR000719">
    <property type="entry name" value="Prot_kinase_dom"/>
</dbReference>
<feature type="domain" description="Protein kinase" evidence="7">
    <location>
        <begin position="1"/>
        <end position="127"/>
    </location>
</feature>
<dbReference type="WBParaSite" id="HNAJ_0000348401-mRNA-1">
    <property type="protein sequence ID" value="HNAJ_0000348401-mRNA-1"/>
    <property type="gene ID" value="HNAJ_0000348401"/>
</dbReference>
<keyword evidence="3" id="KW-0547">Nucleotide-binding</keyword>
<sequence length="423" mass="45135">MMFIPKYRPPDVLLGSTEYSTHIDMWGVGCIFFEMATGWPLFPGSTVEEELTLIFKRLGTPTESSWPGVTTHPQFSKALTYGPHPPLGRFPLSPQFSPSGQALLSSLLVYPGSHRILATEALKHEYFSQPLTSTATTTTSGLGTGLPLEALAKLPDCTSVFEVPGVRLFRDPGIAPQLPSVSKTTAHHGHRSTNGGGGGGGGGGVSYRNSMPVVYNEFNNQPKPSQSHLNHPHLQQPTNSHSTHLFAQQKPSHHHHHHHQQQQAYIHRQSSVTVPPPLPPHQSGASSAATAFVSGGNTVYQRPVSIAISGSSSSSVRPPVIAPRCYMPMPSNGGSGSNNNNGQYFHQQHKGASGIISYGPGGTGVFLNSCDMKQAQSSSGSASMNLFGQYVGHQQQQKLQYHNGNGGLVGGGPIAYNARMIGK</sequence>
<dbReference type="EMBL" id="UZAE01002053">
    <property type="protein sequence ID" value="VDN99341.1"/>
    <property type="molecule type" value="Genomic_DNA"/>
</dbReference>
<dbReference type="Gene3D" id="1.10.510.10">
    <property type="entry name" value="Transferase(Phosphotransferase) domain 1"/>
    <property type="match status" value="1"/>
</dbReference>
<accession>A0A0R3T8U5</accession>
<keyword evidence="9" id="KW-1185">Reference proteome</keyword>
<dbReference type="GO" id="GO:0005524">
    <property type="term" value="F:ATP binding"/>
    <property type="evidence" value="ECO:0007669"/>
    <property type="project" value="UniProtKB-KW"/>
</dbReference>
<evidence type="ECO:0000259" key="7">
    <source>
        <dbReference type="PROSITE" id="PS50011"/>
    </source>
</evidence>
<dbReference type="STRING" id="102285.A0A0R3T8U5"/>
<name>A0A0R3T8U5_RODNA</name>
<feature type="compositionally biased region" description="Polar residues" evidence="6">
    <location>
        <begin position="217"/>
        <end position="250"/>
    </location>
</feature>
<dbReference type="GO" id="GO:0004693">
    <property type="term" value="F:cyclin-dependent protein serine/threonine kinase activity"/>
    <property type="evidence" value="ECO:0007669"/>
    <property type="project" value="TreeGrafter"/>
</dbReference>
<keyword evidence="4" id="KW-0418">Kinase</keyword>
<evidence type="ECO:0000256" key="6">
    <source>
        <dbReference type="SAM" id="MobiDB-lite"/>
    </source>
</evidence>
<evidence type="ECO:0000313" key="9">
    <source>
        <dbReference type="Proteomes" id="UP000278807"/>
    </source>
</evidence>
<keyword evidence="5" id="KW-0067">ATP-binding</keyword>
<feature type="compositionally biased region" description="Gly residues" evidence="6">
    <location>
        <begin position="194"/>
        <end position="205"/>
    </location>
</feature>
<dbReference type="Proteomes" id="UP000278807">
    <property type="component" value="Unassembled WGS sequence"/>
</dbReference>
<dbReference type="AlphaFoldDB" id="A0A0R3T8U5"/>
<dbReference type="InterPro" id="IPR011009">
    <property type="entry name" value="Kinase-like_dom_sf"/>
</dbReference>
<feature type="region of interest" description="Disordered" evidence="6">
    <location>
        <begin position="175"/>
        <end position="289"/>
    </location>
</feature>
<dbReference type="OrthoDB" id="1732493at2759"/>
<evidence type="ECO:0000313" key="10">
    <source>
        <dbReference type="WBParaSite" id="HNAJ_0000348401-mRNA-1"/>
    </source>
</evidence>
<protein>
    <submittedName>
        <fullName evidence="10">Protein kinase domain-containing protein</fullName>
    </submittedName>
</protein>
<dbReference type="Pfam" id="PF00069">
    <property type="entry name" value="Pkinase"/>
    <property type="match status" value="1"/>
</dbReference>
<proteinExistence type="predicted"/>
<dbReference type="PANTHER" id="PTHR24056">
    <property type="entry name" value="CELL DIVISION PROTEIN KINASE"/>
    <property type="match status" value="1"/>
</dbReference>
<evidence type="ECO:0000256" key="4">
    <source>
        <dbReference type="ARBA" id="ARBA00022777"/>
    </source>
</evidence>
<evidence type="ECO:0000256" key="2">
    <source>
        <dbReference type="ARBA" id="ARBA00022679"/>
    </source>
</evidence>
<dbReference type="GO" id="GO:0005634">
    <property type="term" value="C:nucleus"/>
    <property type="evidence" value="ECO:0007669"/>
    <property type="project" value="TreeGrafter"/>
</dbReference>
<organism evidence="10">
    <name type="scientific">Rodentolepis nana</name>
    <name type="common">Dwarf tapeworm</name>
    <name type="synonym">Hymenolepis nana</name>
    <dbReference type="NCBI Taxonomy" id="102285"/>
    <lineage>
        <taxon>Eukaryota</taxon>
        <taxon>Metazoa</taxon>
        <taxon>Spiralia</taxon>
        <taxon>Lophotrochozoa</taxon>
        <taxon>Platyhelminthes</taxon>
        <taxon>Cestoda</taxon>
        <taxon>Eucestoda</taxon>
        <taxon>Cyclophyllidea</taxon>
        <taxon>Hymenolepididae</taxon>
        <taxon>Rodentolepis</taxon>
    </lineage>
</organism>
<reference evidence="8 9" key="2">
    <citation type="submission" date="2018-11" db="EMBL/GenBank/DDBJ databases">
        <authorList>
            <consortium name="Pathogen Informatics"/>
        </authorList>
    </citation>
    <scope>NUCLEOTIDE SEQUENCE [LARGE SCALE GENOMIC DNA]</scope>
</reference>
<evidence type="ECO:0000313" key="8">
    <source>
        <dbReference type="EMBL" id="VDN99341.1"/>
    </source>
</evidence>
<gene>
    <name evidence="8" type="ORF">HNAJ_LOCUS3482</name>
</gene>
<keyword evidence="1" id="KW-0723">Serine/threonine-protein kinase</keyword>
<evidence type="ECO:0000256" key="1">
    <source>
        <dbReference type="ARBA" id="ARBA00022527"/>
    </source>
</evidence>
<dbReference type="PANTHER" id="PTHR24056:SF246">
    <property type="entry name" value="ECDYSONE-INDUCED PROTEIN 63E, ISOFORM N"/>
    <property type="match status" value="1"/>
</dbReference>
<feature type="compositionally biased region" description="Basic residues" evidence="6">
    <location>
        <begin position="251"/>
        <end position="260"/>
    </location>
</feature>
<evidence type="ECO:0000256" key="3">
    <source>
        <dbReference type="ARBA" id="ARBA00022741"/>
    </source>
</evidence>
<evidence type="ECO:0000256" key="5">
    <source>
        <dbReference type="ARBA" id="ARBA00022840"/>
    </source>
</evidence>